<evidence type="ECO:0000256" key="1">
    <source>
        <dbReference type="SAM" id="SignalP"/>
    </source>
</evidence>
<evidence type="ECO:0008006" key="4">
    <source>
        <dbReference type="Google" id="ProtNLM"/>
    </source>
</evidence>
<gene>
    <name evidence="2" type="ordered locus">Rmar_2538</name>
</gene>
<dbReference type="EMBL" id="CP001807">
    <property type="protein sequence ID" value="ACY49414.1"/>
    <property type="molecule type" value="Genomic_DNA"/>
</dbReference>
<accession>D0MFS5</accession>
<dbReference type="AlphaFoldDB" id="D0MFS5"/>
<dbReference type="KEGG" id="rmr:Rmar_2538"/>
<dbReference type="Proteomes" id="UP000002221">
    <property type="component" value="Chromosome"/>
</dbReference>
<keyword evidence="3" id="KW-1185">Reference proteome</keyword>
<protein>
    <recommendedName>
        <fullName evidence="4">Outer membrane protein beta-barrel domain-containing protein</fullName>
    </recommendedName>
</protein>
<organism evidence="2 3">
    <name type="scientific">Rhodothermus marinus (strain ATCC 43812 / DSM 4252 / R-10)</name>
    <name type="common">Rhodothermus obamensis</name>
    <dbReference type="NCBI Taxonomy" id="518766"/>
    <lineage>
        <taxon>Bacteria</taxon>
        <taxon>Pseudomonadati</taxon>
        <taxon>Rhodothermota</taxon>
        <taxon>Rhodothermia</taxon>
        <taxon>Rhodothermales</taxon>
        <taxon>Rhodothermaceae</taxon>
        <taxon>Rhodothermus</taxon>
    </lineage>
</organism>
<sequence length="175" mass="18782">MRGTRACLLVLGLLLGSAGTAARGQPVGWWGLQGKVIGGVGLVAEGPIASGLQGTVGAGWLLLLVDGFAGVTTHTRTPLDFYGRVHLTWAAEINPLDGGSSSEDENPHLGLEPGVRFRLGRVMLEGGLWLIFEPETVTETDFVEGQRPELRRRRRLQTVVAPNIGLLVRLGRIRD</sequence>
<proteinExistence type="predicted"/>
<dbReference type="OrthoDB" id="10012242at2"/>
<evidence type="ECO:0000313" key="2">
    <source>
        <dbReference type="EMBL" id="ACY49414.1"/>
    </source>
</evidence>
<feature type="signal peptide" evidence="1">
    <location>
        <begin position="1"/>
        <end position="22"/>
    </location>
</feature>
<evidence type="ECO:0000313" key="3">
    <source>
        <dbReference type="Proteomes" id="UP000002221"/>
    </source>
</evidence>
<dbReference type="HOGENOM" id="CLU_1593272_0_0_10"/>
<reference evidence="2 3" key="1">
    <citation type="journal article" date="2009" name="Stand. Genomic Sci.">
        <title>Complete genome sequence of Rhodothermus marinus type strain (R-10).</title>
        <authorList>
            <person name="Nolan M."/>
            <person name="Tindall B.J."/>
            <person name="Pomrenke H."/>
            <person name="Lapidus A."/>
            <person name="Copeland A."/>
            <person name="Glavina Del Rio T."/>
            <person name="Lucas S."/>
            <person name="Chen F."/>
            <person name="Tice H."/>
            <person name="Cheng J.F."/>
            <person name="Saunders E."/>
            <person name="Han C."/>
            <person name="Bruce D."/>
            <person name="Goodwin L."/>
            <person name="Chain P."/>
            <person name="Pitluck S."/>
            <person name="Ovchinikova G."/>
            <person name="Pati A."/>
            <person name="Ivanova N."/>
            <person name="Mavromatis K."/>
            <person name="Chen A."/>
            <person name="Palaniappan K."/>
            <person name="Land M."/>
            <person name="Hauser L."/>
            <person name="Chang Y.J."/>
            <person name="Jeffries C.D."/>
            <person name="Brettin T."/>
            <person name="Goker M."/>
            <person name="Bristow J."/>
            <person name="Eisen J.A."/>
            <person name="Markowitz V."/>
            <person name="Hugenholtz P."/>
            <person name="Kyrpides N.C."/>
            <person name="Klenk H.P."/>
            <person name="Detter J.C."/>
        </authorList>
    </citation>
    <scope>NUCLEOTIDE SEQUENCE [LARGE SCALE GENOMIC DNA]</scope>
    <source>
        <strain evidence="3">ATCC 43812 / DSM 4252 / R-10</strain>
    </source>
</reference>
<keyword evidence="1" id="KW-0732">Signal</keyword>
<dbReference type="RefSeq" id="WP_012845024.1">
    <property type="nucleotide sequence ID" value="NC_013501.1"/>
</dbReference>
<feature type="chain" id="PRO_5003011103" description="Outer membrane protein beta-barrel domain-containing protein" evidence="1">
    <location>
        <begin position="23"/>
        <end position="175"/>
    </location>
</feature>
<name>D0MFS5_RHOM4</name>